<dbReference type="Pfam" id="PF13439">
    <property type="entry name" value="Glyco_transf_4"/>
    <property type="match status" value="1"/>
</dbReference>
<comment type="similarity">
    <text evidence="1">Belongs to the glycosyltransferase 1 family.</text>
</comment>
<dbReference type="InterPro" id="IPR028098">
    <property type="entry name" value="Glyco_trans_4-like_N"/>
</dbReference>
<evidence type="ECO:0000259" key="8">
    <source>
        <dbReference type="Pfam" id="PF13439"/>
    </source>
</evidence>
<evidence type="ECO:0000256" key="4">
    <source>
        <dbReference type="ARBA" id="ARBA00022679"/>
    </source>
</evidence>
<evidence type="ECO:0000313" key="9">
    <source>
        <dbReference type="EMBL" id="MCQ8184456.1"/>
    </source>
</evidence>
<reference evidence="9" key="1">
    <citation type="submission" date="2022-07" db="EMBL/GenBank/DDBJ databases">
        <title>Parvularcula maris sp. nov., an algicidal bacterium isolated from seawater.</title>
        <authorList>
            <person name="Li F."/>
        </authorList>
    </citation>
    <scope>NUCLEOTIDE SEQUENCE</scope>
    <source>
        <strain evidence="9">BGMRC 0090</strain>
    </source>
</reference>
<sequence>MHVALQGCLKARNVPYGLTADTGGHIRYLLELVEAAEAAGVQRQEIVTRAFDDEELGPDYRAGREVISERAAIVRIASRSAAYLAKEDLRPELPSLADGLEAYLRKLPALPDVIHAHYADAGWLAARMKERLGIPYVFTAHSLGRVKQQALRMAQADLALRTRIDIEEEAIGRADRIIVSSKDEAVRQYGMYRSTDRTKIDINPPGCDLEAFKGVSGADVPPRLTQAIERFLDDPAKKPILALSRPVRKKNLAGLLRAFGESERLRAEANLLLFAGTRRDIKKETAENREVLEELLYLTDYYDLWGSVALPKDHQPSDVPYIYQYAASRGGAFCNPAFNEPFGLTLLEAAACGLPVVSTHHGGPRDILSICRHGELVDPFSPEAIAEGLSRLLFDEEHWRGCSEAGKRRSSFYGWKRHVQDYLVSVQTLARPVRKAPVQLRPSDGIVLKGQGVGLAASSAQKWGAPSRTGGAPRLGLSNSPNRTR</sequence>
<dbReference type="GO" id="GO:0046524">
    <property type="term" value="F:sucrose-phosphate synthase activity"/>
    <property type="evidence" value="ECO:0007669"/>
    <property type="project" value="UniProtKB-EC"/>
</dbReference>
<dbReference type="AlphaFoldDB" id="A0A9X2RI14"/>
<evidence type="ECO:0000313" key="10">
    <source>
        <dbReference type="Proteomes" id="UP001142610"/>
    </source>
</evidence>
<keyword evidence="4 9" id="KW-0808">Transferase</keyword>
<dbReference type="PANTHER" id="PTHR46039">
    <property type="entry name" value="SUCROSE-PHOSPHATE SYNTHASE 3-RELATED"/>
    <property type="match status" value="1"/>
</dbReference>
<dbReference type="PANTHER" id="PTHR46039:SF5">
    <property type="entry name" value="SUCROSE-PHOSPHATE SYNTHASE 3-RELATED"/>
    <property type="match status" value="1"/>
</dbReference>
<feature type="domain" description="Glycosyltransferase subfamily 4-like N-terminal" evidence="8">
    <location>
        <begin position="23"/>
        <end position="210"/>
    </location>
</feature>
<evidence type="ECO:0000256" key="6">
    <source>
        <dbReference type="SAM" id="MobiDB-lite"/>
    </source>
</evidence>
<feature type="domain" description="Glycosyl transferase family 1" evidence="7">
    <location>
        <begin position="236"/>
        <end position="408"/>
    </location>
</feature>
<evidence type="ECO:0000256" key="3">
    <source>
        <dbReference type="ARBA" id="ARBA00022676"/>
    </source>
</evidence>
<organism evidence="9 10">
    <name type="scientific">Parvularcula maris</name>
    <dbReference type="NCBI Taxonomy" id="2965077"/>
    <lineage>
        <taxon>Bacteria</taxon>
        <taxon>Pseudomonadati</taxon>
        <taxon>Pseudomonadota</taxon>
        <taxon>Alphaproteobacteria</taxon>
        <taxon>Parvularculales</taxon>
        <taxon>Parvularculaceae</taxon>
        <taxon>Parvularcula</taxon>
    </lineage>
</organism>
<feature type="region of interest" description="Disordered" evidence="6">
    <location>
        <begin position="459"/>
        <end position="485"/>
    </location>
</feature>
<dbReference type="EMBL" id="JANIBC010000002">
    <property type="protein sequence ID" value="MCQ8184456.1"/>
    <property type="molecule type" value="Genomic_DNA"/>
</dbReference>
<dbReference type="RefSeq" id="WP_256618273.1">
    <property type="nucleotide sequence ID" value="NZ_JANIBC010000002.1"/>
</dbReference>
<dbReference type="SUPFAM" id="SSF53756">
    <property type="entry name" value="UDP-Glycosyltransferase/glycogen phosphorylase"/>
    <property type="match status" value="1"/>
</dbReference>
<protein>
    <recommendedName>
        <fullName evidence="2">sucrose-phosphate synthase</fullName>
        <ecNumber evidence="2">2.4.1.14</ecNumber>
    </recommendedName>
</protein>
<keyword evidence="10" id="KW-1185">Reference proteome</keyword>
<proteinExistence type="inferred from homology"/>
<dbReference type="EC" id="2.4.1.14" evidence="2"/>
<evidence type="ECO:0000256" key="1">
    <source>
        <dbReference type="ARBA" id="ARBA00006530"/>
    </source>
</evidence>
<dbReference type="Pfam" id="PF00534">
    <property type="entry name" value="Glycos_transf_1"/>
    <property type="match status" value="1"/>
</dbReference>
<comment type="caution">
    <text evidence="9">The sequence shown here is derived from an EMBL/GenBank/DDBJ whole genome shotgun (WGS) entry which is preliminary data.</text>
</comment>
<keyword evidence="3 9" id="KW-0328">Glycosyltransferase</keyword>
<name>A0A9X2RI14_9PROT</name>
<evidence type="ECO:0000259" key="7">
    <source>
        <dbReference type="Pfam" id="PF00534"/>
    </source>
</evidence>
<accession>A0A9X2RI14</accession>
<gene>
    <name evidence="9" type="ORF">NOG11_03565</name>
</gene>
<evidence type="ECO:0000256" key="2">
    <source>
        <dbReference type="ARBA" id="ARBA00012536"/>
    </source>
</evidence>
<comment type="catalytic activity">
    <reaction evidence="5">
        <text>beta-D-fructose 6-phosphate + UDP-alpha-D-glucose = sucrose 6(F)-phosphate + UDP + H(+)</text>
        <dbReference type="Rhea" id="RHEA:22172"/>
        <dbReference type="ChEBI" id="CHEBI:15378"/>
        <dbReference type="ChEBI" id="CHEBI:57634"/>
        <dbReference type="ChEBI" id="CHEBI:57723"/>
        <dbReference type="ChEBI" id="CHEBI:58223"/>
        <dbReference type="ChEBI" id="CHEBI:58885"/>
        <dbReference type="EC" id="2.4.1.14"/>
    </reaction>
</comment>
<dbReference type="Gene3D" id="3.40.50.2000">
    <property type="entry name" value="Glycogen Phosphorylase B"/>
    <property type="match status" value="2"/>
</dbReference>
<evidence type="ECO:0000256" key="5">
    <source>
        <dbReference type="ARBA" id="ARBA00047471"/>
    </source>
</evidence>
<dbReference type="Proteomes" id="UP001142610">
    <property type="component" value="Unassembled WGS sequence"/>
</dbReference>
<dbReference type="InterPro" id="IPR001296">
    <property type="entry name" value="Glyco_trans_1"/>
</dbReference>
<dbReference type="InterPro" id="IPR044161">
    <property type="entry name" value="SPS"/>
</dbReference>